<dbReference type="Proteomes" id="UP000317778">
    <property type="component" value="Unassembled WGS sequence"/>
</dbReference>
<dbReference type="InterPro" id="IPR002302">
    <property type="entry name" value="Leu-tRNA-ligase"/>
</dbReference>
<evidence type="ECO:0000256" key="1">
    <source>
        <dbReference type="ARBA" id="ARBA00005594"/>
    </source>
</evidence>
<dbReference type="GO" id="GO:0002161">
    <property type="term" value="F:aminoacyl-tRNA deacylase activity"/>
    <property type="evidence" value="ECO:0007669"/>
    <property type="project" value="InterPro"/>
</dbReference>
<dbReference type="InterPro" id="IPR009008">
    <property type="entry name" value="Val/Leu/Ile-tRNA-synth_edit"/>
</dbReference>
<evidence type="ECO:0000256" key="10">
    <source>
        <dbReference type="RuleBase" id="RU363039"/>
    </source>
</evidence>
<dbReference type="Pfam" id="PF00133">
    <property type="entry name" value="tRNA-synt_1"/>
    <property type="match status" value="1"/>
</dbReference>
<evidence type="ECO:0000256" key="2">
    <source>
        <dbReference type="ARBA" id="ARBA00022490"/>
    </source>
</evidence>
<protein>
    <recommendedName>
        <fullName evidence="9">Leucine--tRNA ligase</fullName>
        <ecNumber evidence="9">6.1.1.4</ecNumber>
    </recommendedName>
    <alternativeName>
        <fullName evidence="9">Leucyl-tRNA synthetase</fullName>
        <shortName evidence="9">LeuRS</shortName>
    </alternativeName>
</protein>
<dbReference type="SUPFAM" id="SSF52374">
    <property type="entry name" value="Nucleotidylyl transferase"/>
    <property type="match status" value="1"/>
</dbReference>
<comment type="catalytic activity">
    <reaction evidence="8 9">
        <text>tRNA(Leu) + L-leucine + ATP = L-leucyl-tRNA(Leu) + AMP + diphosphate</text>
        <dbReference type="Rhea" id="RHEA:11688"/>
        <dbReference type="Rhea" id="RHEA-COMP:9613"/>
        <dbReference type="Rhea" id="RHEA-COMP:9622"/>
        <dbReference type="ChEBI" id="CHEBI:30616"/>
        <dbReference type="ChEBI" id="CHEBI:33019"/>
        <dbReference type="ChEBI" id="CHEBI:57427"/>
        <dbReference type="ChEBI" id="CHEBI:78442"/>
        <dbReference type="ChEBI" id="CHEBI:78494"/>
        <dbReference type="ChEBI" id="CHEBI:456215"/>
        <dbReference type="EC" id="6.1.1.4"/>
    </reaction>
</comment>
<dbReference type="GO" id="GO:0006429">
    <property type="term" value="P:leucyl-tRNA aminoacylation"/>
    <property type="evidence" value="ECO:0007669"/>
    <property type="project" value="UniProtKB-UniRule"/>
</dbReference>
<dbReference type="InterPro" id="IPR014729">
    <property type="entry name" value="Rossmann-like_a/b/a_fold"/>
</dbReference>
<reference evidence="15 16" key="1">
    <citation type="submission" date="2017-06" db="EMBL/GenBank/DDBJ databases">
        <title>Novel microbial phyla capable of carbon fixation and sulfur reduction in deep-sea sediments.</title>
        <authorList>
            <person name="Huang J."/>
            <person name="Baker B."/>
            <person name="Wang Y."/>
        </authorList>
    </citation>
    <scope>NUCLEOTIDE SEQUENCE [LARGE SCALE GENOMIC DNA]</scope>
    <source>
        <strain evidence="15">B3_TA06</strain>
    </source>
</reference>
<dbReference type="InterPro" id="IPR009080">
    <property type="entry name" value="tRNAsynth_Ia_anticodon-bd"/>
</dbReference>
<dbReference type="HAMAP" id="MF_00049_B">
    <property type="entry name" value="Leu_tRNA_synth_B"/>
    <property type="match status" value="1"/>
</dbReference>
<dbReference type="SUPFAM" id="SSF50677">
    <property type="entry name" value="ValRS/IleRS/LeuRS editing domain"/>
    <property type="match status" value="1"/>
</dbReference>
<evidence type="ECO:0000256" key="8">
    <source>
        <dbReference type="ARBA" id="ARBA00047469"/>
    </source>
</evidence>
<proteinExistence type="inferred from homology"/>
<dbReference type="GO" id="GO:0004823">
    <property type="term" value="F:leucine-tRNA ligase activity"/>
    <property type="evidence" value="ECO:0007669"/>
    <property type="project" value="UniProtKB-UniRule"/>
</dbReference>
<dbReference type="Gene3D" id="3.90.740.10">
    <property type="entry name" value="Valyl/Leucyl/Isoleucyl-tRNA synthetase, editing domain"/>
    <property type="match status" value="1"/>
</dbReference>
<dbReference type="PANTHER" id="PTHR43740">
    <property type="entry name" value="LEUCYL-TRNA SYNTHETASE"/>
    <property type="match status" value="1"/>
</dbReference>
<evidence type="ECO:0000313" key="16">
    <source>
        <dbReference type="Proteomes" id="UP000317778"/>
    </source>
</evidence>
<dbReference type="Gene3D" id="1.10.730.10">
    <property type="entry name" value="Isoleucyl-tRNA Synthetase, Domain 1"/>
    <property type="match status" value="1"/>
</dbReference>
<evidence type="ECO:0000259" key="14">
    <source>
        <dbReference type="Pfam" id="PF13603"/>
    </source>
</evidence>
<dbReference type="Pfam" id="PF09334">
    <property type="entry name" value="tRNA-synt_1g"/>
    <property type="match status" value="1"/>
</dbReference>
<keyword evidence="2 9" id="KW-0963">Cytoplasm</keyword>
<gene>
    <name evidence="9" type="primary">leuS</name>
    <name evidence="15" type="ORF">CEE36_06910</name>
</gene>
<dbReference type="PRINTS" id="PR00985">
    <property type="entry name" value="TRNASYNTHLEU"/>
</dbReference>
<evidence type="ECO:0000256" key="6">
    <source>
        <dbReference type="ARBA" id="ARBA00022917"/>
    </source>
</evidence>
<dbReference type="Gene3D" id="3.10.20.590">
    <property type="match status" value="1"/>
</dbReference>
<dbReference type="EMBL" id="NJBO01000010">
    <property type="protein sequence ID" value="TKJ42625.1"/>
    <property type="molecule type" value="Genomic_DNA"/>
</dbReference>
<dbReference type="AlphaFoldDB" id="A0A532V601"/>
<evidence type="ECO:0000256" key="3">
    <source>
        <dbReference type="ARBA" id="ARBA00022598"/>
    </source>
</evidence>
<dbReference type="CDD" id="cd00812">
    <property type="entry name" value="LeuRS_core"/>
    <property type="match status" value="1"/>
</dbReference>
<dbReference type="GO" id="GO:0005524">
    <property type="term" value="F:ATP binding"/>
    <property type="evidence" value="ECO:0007669"/>
    <property type="project" value="UniProtKB-UniRule"/>
</dbReference>
<feature type="binding site" evidence="9">
    <location>
        <position position="586"/>
    </location>
    <ligand>
        <name>ATP</name>
        <dbReference type="ChEBI" id="CHEBI:30616"/>
    </ligand>
</feature>
<dbReference type="EC" id="6.1.1.4" evidence="9"/>
<evidence type="ECO:0000256" key="7">
    <source>
        <dbReference type="ARBA" id="ARBA00023146"/>
    </source>
</evidence>
<evidence type="ECO:0000259" key="13">
    <source>
        <dbReference type="Pfam" id="PF09334"/>
    </source>
</evidence>
<dbReference type="Pfam" id="PF13603">
    <property type="entry name" value="tRNA-synt_1_2"/>
    <property type="match status" value="1"/>
</dbReference>
<feature type="domain" description="Leucyl-tRNA synthetase editing" evidence="14">
    <location>
        <begin position="218"/>
        <end position="405"/>
    </location>
</feature>
<dbReference type="CDD" id="cd07958">
    <property type="entry name" value="Anticodon_Ia_Leu_BEm"/>
    <property type="match status" value="1"/>
</dbReference>
<comment type="subcellular location">
    <subcellularLocation>
        <location evidence="9">Cytoplasm</location>
    </subcellularLocation>
</comment>
<sequence length="817" mass="94109">MKYSYKEIEAKWLKRWQEWKLYDTPVDPERKFYQLEMFLYTSGDIHIGHFRNYIIGDFMWRYKRMHGYQLLHPFGFDAFGLPAEEAAIKRGGSPRKWTETNIDTATETIKALGLSYDWSREVRTCDPRYYRWTQWLFIKLYEKGLAYRDTGLVNWCPACNTVLANEQVIGGKCWRCQAQVEKKELVQWYFKITDYAQRLLDNLDKLKDWPEPIKIMQRNWIGRSDGAELIFELKDNPQIKLPIFTTRPDTVYGVTFMAIAPEHKLVSKLLDRMPNKDKVKAYRDAALLKSEIERLAENREKDGVDTGLRVRNPFNNEDVQLWVADYVLASYGTGMVMAVPAHDQRDFEFAKRYGIPIKIVIQPPDSKLVLSEMEAAYVEPGVMVSSGPFDGISSVEGIRKVAEYAAEEGFGKPAVSYRLRDWLISRQRYWGAPIPMIHCPKCGMVPVPAEELPALLPDESKINFVPKARSPLESVPEFINVSCPKCGGNAKRDTDTMDTFVDSAWYHLRYVDPKNDKEIFSKAEAEKWLPIDLYIGGDEHATGHLIYFRFITMFLYDLGICPVQEPVIKLFNHGMVLDENGDVMSKSKGNAVSPRELIDRIGVDAARVAMLFFAPPGREVLWSEKGLKGSTRFLERVYSEITKSTTIQPEFFDRSTLEWPDDELYVAIERTVKQVSEDIGRMSYNTAVARMMEFMNRFSMLPLEPNAVVRYAVTKFVQILAPFAPFIAEELWEALGNNESIFESQWPEFDKEAVIEKVVEIPIQVNGKVRTVIAVHKGTSKDEIIAMARADDVVKKYLVAEPRKIIFVPDRLLNFVV</sequence>
<dbReference type="PANTHER" id="PTHR43740:SF2">
    <property type="entry name" value="LEUCINE--TRNA LIGASE, MITOCHONDRIAL"/>
    <property type="match status" value="1"/>
</dbReference>
<dbReference type="FunFam" id="1.10.730.10:FF:000002">
    <property type="entry name" value="Leucine--tRNA ligase"/>
    <property type="match status" value="1"/>
</dbReference>
<evidence type="ECO:0000256" key="9">
    <source>
        <dbReference type="HAMAP-Rule" id="MF_00049"/>
    </source>
</evidence>
<evidence type="ECO:0000313" key="15">
    <source>
        <dbReference type="EMBL" id="TKJ42625.1"/>
    </source>
</evidence>
<organism evidence="15 16">
    <name type="scientific">candidate division TA06 bacterium B3_TA06</name>
    <dbReference type="NCBI Taxonomy" id="2012487"/>
    <lineage>
        <taxon>Bacteria</taxon>
        <taxon>Bacteria division TA06</taxon>
    </lineage>
</organism>
<comment type="similarity">
    <text evidence="1 9 10">Belongs to the class-I aminoacyl-tRNA synthetase family.</text>
</comment>
<comment type="caution">
    <text evidence="9">Lacks conserved residue(s) required for the propagation of feature annotation.</text>
</comment>
<evidence type="ECO:0000259" key="11">
    <source>
        <dbReference type="Pfam" id="PF00133"/>
    </source>
</evidence>
<dbReference type="InterPro" id="IPR015413">
    <property type="entry name" value="Methionyl/Leucyl_tRNA_Synth"/>
</dbReference>
<dbReference type="InterPro" id="IPR025709">
    <property type="entry name" value="Leu_tRNA-synth_edit"/>
</dbReference>
<dbReference type="FunFam" id="3.40.50.620:FF:000056">
    <property type="entry name" value="Leucine--tRNA ligase"/>
    <property type="match status" value="1"/>
</dbReference>
<keyword evidence="6 9" id="KW-0648">Protein biosynthesis</keyword>
<keyword evidence="4 9" id="KW-0547">Nucleotide-binding</keyword>
<evidence type="ECO:0000256" key="5">
    <source>
        <dbReference type="ARBA" id="ARBA00022840"/>
    </source>
</evidence>
<name>A0A532V601_UNCT6</name>
<keyword evidence="3 9" id="KW-0436">Ligase</keyword>
<feature type="domain" description="Methionyl/Leucyl tRNA synthetase" evidence="13">
    <location>
        <begin position="39"/>
        <end position="180"/>
    </location>
</feature>
<dbReference type="SUPFAM" id="SSF47323">
    <property type="entry name" value="Anticodon-binding domain of a subclass of class I aminoacyl-tRNA synthetases"/>
    <property type="match status" value="1"/>
</dbReference>
<feature type="domain" description="Methionyl/Valyl/Leucyl/Isoleucyl-tRNA synthetase anticodon-binding" evidence="12">
    <location>
        <begin position="664"/>
        <end position="783"/>
    </location>
</feature>
<evidence type="ECO:0000259" key="12">
    <source>
        <dbReference type="Pfam" id="PF08264"/>
    </source>
</evidence>
<dbReference type="GO" id="GO:0005829">
    <property type="term" value="C:cytosol"/>
    <property type="evidence" value="ECO:0007669"/>
    <property type="project" value="TreeGrafter"/>
</dbReference>
<feature type="domain" description="Aminoacyl-tRNA synthetase class Ia" evidence="11">
    <location>
        <begin position="419"/>
        <end position="622"/>
    </location>
</feature>
<dbReference type="Gene3D" id="3.40.50.620">
    <property type="entry name" value="HUPs"/>
    <property type="match status" value="2"/>
</dbReference>
<comment type="caution">
    <text evidence="15">The sequence shown here is derived from an EMBL/GenBank/DDBJ whole genome shotgun (WGS) entry which is preliminary data.</text>
</comment>
<keyword evidence="7 9" id="KW-0030">Aminoacyl-tRNA synthetase</keyword>
<keyword evidence="5 9" id="KW-0067">ATP-binding</keyword>
<dbReference type="InterPro" id="IPR013155">
    <property type="entry name" value="M/V/L/I-tRNA-synth_anticd-bd"/>
</dbReference>
<evidence type="ECO:0000256" key="4">
    <source>
        <dbReference type="ARBA" id="ARBA00022741"/>
    </source>
</evidence>
<accession>A0A532V601</accession>
<dbReference type="FunFam" id="3.40.50.620:FF:000003">
    <property type="entry name" value="Leucine--tRNA ligase"/>
    <property type="match status" value="1"/>
</dbReference>
<dbReference type="Pfam" id="PF08264">
    <property type="entry name" value="Anticodon_1"/>
    <property type="match status" value="1"/>
</dbReference>
<dbReference type="NCBIfam" id="TIGR00396">
    <property type="entry name" value="leuS_bact"/>
    <property type="match status" value="1"/>
</dbReference>
<dbReference type="InterPro" id="IPR002300">
    <property type="entry name" value="aa-tRNA-synth_Ia"/>
</dbReference>